<evidence type="ECO:0000256" key="1">
    <source>
        <dbReference type="SAM" id="SignalP"/>
    </source>
</evidence>
<dbReference type="AlphaFoldDB" id="A0AAN8GGF0"/>
<organism evidence="2 3">
    <name type="scientific">Patella caerulea</name>
    <name type="common">Rayed Mediterranean limpet</name>
    <dbReference type="NCBI Taxonomy" id="87958"/>
    <lineage>
        <taxon>Eukaryota</taxon>
        <taxon>Metazoa</taxon>
        <taxon>Spiralia</taxon>
        <taxon>Lophotrochozoa</taxon>
        <taxon>Mollusca</taxon>
        <taxon>Gastropoda</taxon>
        <taxon>Patellogastropoda</taxon>
        <taxon>Patelloidea</taxon>
        <taxon>Patellidae</taxon>
        <taxon>Patella</taxon>
    </lineage>
</organism>
<protein>
    <submittedName>
        <fullName evidence="2">Uncharacterized protein</fullName>
    </submittedName>
</protein>
<keyword evidence="3" id="KW-1185">Reference proteome</keyword>
<dbReference type="EMBL" id="JAZGQO010000021">
    <property type="protein sequence ID" value="KAK6166854.1"/>
    <property type="molecule type" value="Genomic_DNA"/>
</dbReference>
<comment type="caution">
    <text evidence="2">The sequence shown here is derived from an EMBL/GenBank/DDBJ whole genome shotgun (WGS) entry which is preliminary data.</text>
</comment>
<feature type="chain" id="PRO_5042989047" evidence="1">
    <location>
        <begin position="19"/>
        <end position="244"/>
    </location>
</feature>
<feature type="signal peptide" evidence="1">
    <location>
        <begin position="1"/>
        <end position="18"/>
    </location>
</feature>
<sequence>MLRLILITLLVVITYAQSEDKGNGPPNQPEGGAEAVLSQDEVVLPPPEGAEAQEEIEGGAAVKIEASRRCLRSTAEEEDELQLNIEGAELDEITEQMVSGAVIANPAESELRIGFNPAEANAFENKRIPLPRCPRLLTNTRLEQDSCPHVKVLLTTFSNSGFCKVFFPNWQKIYFTKCLCRECRGCERRRGPRRFRTRNVCRPNKYTRTDVLALCRDRNGLRMRKVGLRLPDGDCDCKVVRNRC</sequence>
<name>A0AAN8GGF0_PATCE</name>
<proteinExistence type="predicted"/>
<dbReference type="Proteomes" id="UP001347796">
    <property type="component" value="Unassembled WGS sequence"/>
</dbReference>
<gene>
    <name evidence="2" type="ORF">SNE40_023465</name>
</gene>
<keyword evidence="1" id="KW-0732">Signal</keyword>
<reference evidence="2 3" key="1">
    <citation type="submission" date="2024-01" db="EMBL/GenBank/DDBJ databases">
        <title>The genome of the rayed Mediterranean limpet Patella caerulea (Linnaeus, 1758).</title>
        <authorList>
            <person name="Anh-Thu Weber A."/>
            <person name="Halstead-Nussloch G."/>
        </authorList>
    </citation>
    <scope>NUCLEOTIDE SEQUENCE [LARGE SCALE GENOMIC DNA]</scope>
    <source>
        <strain evidence="2">AATW-2023a</strain>
        <tissue evidence="2">Whole specimen</tissue>
    </source>
</reference>
<accession>A0AAN8GGF0</accession>
<evidence type="ECO:0000313" key="2">
    <source>
        <dbReference type="EMBL" id="KAK6166854.1"/>
    </source>
</evidence>
<evidence type="ECO:0000313" key="3">
    <source>
        <dbReference type="Proteomes" id="UP001347796"/>
    </source>
</evidence>